<dbReference type="NCBIfam" id="TIGR01346">
    <property type="entry name" value="isocit_lyase"/>
    <property type="match status" value="1"/>
</dbReference>
<dbReference type="GO" id="GO:0016829">
    <property type="term" value="F:lyase activity"/>
    <property type="evidence" value="ECO:0007669"/>
    <property type="project" value="UniProtKB-KW"/>
</dbReference>
<dbReference type="Proteomes" id="UP001321475">
    <property type="component" value="Chromosome"/>
</dbReference>
<evidence type="ECO:0000256" key="3">
    <source>
        <dbReference type="ARBA" id="ARBA00023531"/>
    </source>
</evidence>
<dbReference type="CDD" id="cd00377">
    <property type="entry name" value="ICL_PEPM"/>
    <property type="match status" value="1"/>
</dbReference>
<keyword evidence="8" id="KW-1185">Reference proteome</keyword>
<sequence>MTTPKIVTRRSDYVAPRRGGSTVNDGARATRTAASTTSAATSGSTVLSVTETVDEPTTGPGRHETAPRPRPGDQTQTAEELERDWITDPRWADVRRDFTASDVISIRGGVREERTLARRGAERLWELINRGQDETGEPQWAAALGALTGNQAVQQVRAGLEAIYLSGWQVAADANLSGQTYPDQSLYPANSVPAVVRRINNALLRAGQVEFEEGRGTEGTGERQDWMAPIVADAEAGFGGPLNAYELMQQMIEAGAAGVHWEDQLASEKKCGHLGGKVLVPTAQHVRTLNAARLAADVSGAPSVIIARTDSLAADLITSDVDERDQPFLTGERTTEGFFRTTPGEEVVVSRALAYAEYADMIWVETGTPDLPLARRVAEAVHARYPDKKLAYNCSPSFNWKKHLDDTEIARFQRELASYGYTFQFITLAGFHALNHSMFELARGYKDRAMSAYVELQEAEFASEQHGYTATRHQREVGTGYFDRVSTALNPTSATLALAGSTETAQF</sequence>
<comment type="catalytic activity">
    <reaction evidence="3">
        <text>D-threo-isocitrate = glyoxylate + succinate</text>
        <dbReference type="Rhea" id="RHEA:13245"/>
        <dbReference type="ChEBI" id="CHEBI:15562"/>
        <dbReference type="ChEBI" id="CHEBI:30031"/>
        <dbReference type="ChEBI" id="CHEBI:36655"/>
        <dbReference type="EC" id="4.1.3.1"/>
    </reaction>
</comment>
<evidence type="ECO:0000313" key="7">
    <source>
        <dbReference type="EMBL" id="BDZ40982.1"/>
    </source>
</evidence>
<dbReference type="InterPro" id="IPR040442">
    <property type="entry name" value="Pyrv_kinase-like_dom_sf"/>
</dbReference>
<evidence type="ECO:0000256" key="1">
    <source>
        <dbReference type="ARBA" id="ARBA00012909"/>
    </source>
</evidence>
<dbReference type="Gene3D" id="3.20.20.60">
    <property type="entry name" value="Phosphoenolpyruvate-binding domains"/>
    <property type="match status" value="1"/>
</dbReference>
<dbReference type="InterPro" id="IPR006254">
    <property type="entry name" value="Isocitrate_lyase"/>
</dbReference>
<dbReference type="Pfam" id="PF00463">
    <property type="entry name" value="ICL"/>
    <property type="match status" value="2"/>
</dbReference>
<evidence type="ECO:0000256" key="4">
    <source>
        <dbReference type="NCBIfam" id="TIGR01346"/>
    </source>
</evidence>
<evidence type="ECO:0000256" key="5">
    <source>
        <dbReference type="PIRNR" id="PIRNR001362"/>
    </source>
</evidence>
<organism evidence="7 8">
    <name type="scientific">Paraoerskovia sediminicola</name>
    <dbReference type="NCBI Taxonomy" id="1138587"/>
    <lineage>
        <taxon>Bacteria</taxon>
        <taxon>Bacillati</taxon>
        <taxon>Actinomycetota</taxon>
        <taxon>Actinomycetes</taxon>
        <taxon>Micrococcales</taxon>
        <taxon>Cellulomonadaceae</taxon>
        <taxon>Paraoerskovia</taxon>
    </lineage>
</organism>
<dbReference type="PANTHER" id="PTHR21631:SF3">
    <property type="entry name" value="BIFUNCTIONAL GLYOXYLATE CYCLE PROTEIN"/>
    <property type="match status" value="1"/>
</dbReference>
<proteinExistence type="inferred from homology"/>
<evidence type="ECO:0000256" key="2">
    <source>
        <dbReference type="ARBA" id="ARBA00023239"/>
    </source>
</evidence>
<feature type="compositionally biased region" description="Low complexity" evidence="6">
    <location>
        <begin position="26"/>
        <end position="45"/>
    </location>
</feature>
<dbReference type="InterPro" id="IPR015813">
    <property type="entry name" value="Pyrv/PenolPyrv_kinase-like_dom"/>
</dbReference>
<dbReference type="InterPro" id="IPR039556">
    <property type="entry name" value="ICL/PEPM"/>
</dbReference>
<feature type="compositionally biased region" description="Basic and acidic residues" evidence="6">
    <location>
        <begin position="61"/>
        <end position="71"/>
    </location>
</feature>
<dbReference type="NCBIfam" id="NF011645">
    <property type="entry name" value="PRK15063.1"/>
    <property type="match status" value="1"/>
</dbReference>
<protein>
    <recommendedName>
        <fullName evidence="1 4">Isocitrate lyase</fullName>
    </recommendedName>
</protein>
<dbReference type="PANTHER" id="PTHR21631">
    <property type="entry name" value="ISOCITRATE LYASE/MALATE SYNTHASE"/>
    <property type="match status" value="1"/>
</dbReference>
<gene>
    <name evidence="7" type="ORF">GCM10025865_02810</name>
</gene>
<reference evidence="8" key="1">
    <citation type="journal article" date="2019" name="Int. J. Syst. Evol. Microbiol.">
        <title>The Global Catalogue of Microorganisms (GCM) 10K type strain sequencing project: providing services to taxonomists for standard genome sequencing and annotation.</title>
        <authorList>
            <consortium name="The Broad Institute Genomics Platform"/>
            <consortium name="The Broad Institute Genome Sequencing Center for Infectious Disease"/>
            <person name="Wu L."/>
            <person name="Ma J."/>
        </authorList>
    </citation>
    <scope>NUCLEOTIDE SEQUENCE [LARGE SCALE GENOMIC DNA]</scope>
    <source>
        <strain evidence="8">NBRC 108565</strain>
    </source>
</reference>
<dbReference type="SUPFAM" id="SSF51621">
    <property type="entry name" value="Phosphoenolpyruvate/pyruvate domain"/>
    <property type="match status" value="1"/>
</dbReference>
<name>A0ABM8FYY9_9CELL</name>
<dbReference type="PIRSF" id="PIRSF001362">
    <property type="entry name" value="Isocit_lyase"/>
    <property type="match status" value="1"/>
</dbReference>
<dbReference type="InterPro" id="IPR018523">
    <property type="entry name" value="Isocitrate_lyase_ph_CS"/>
</dbReference>
<keyword evidence="2 5" id="KW-0456">Lyase</keyword>
<evidence type="ECO:0000313" key="8">
    <source>
        <dbReference type="Proteomes" id="UP001321475"/>
    </source>
</evidence>
<dbReference type="PROSITE" id="PS00161">
    <property type="entry name" value="ISOCITRATE_LYASE"/>
    <property type="match status" value="1"/>
</dbReference>
<accession>A0ABM8FYY9</accession>
<feature type="region of interest" description="Disordered" evidence="6">
    <location>
        <begin position="1"/>
        <end position="81"/>
    </location>
</feature>
<evidence type="ECO:0000256" key="6">
    <source>
        <dbReference type="SAM" id="MobiDB-lite"/>
    </source>
</evidence>
<dbReference type="EMBL" id="AP027729">
    <property type="protein sequence ID" value="BDZ40982.1"/>
    <property type="molecule type" value="Genomic_DNA"/>
</dbReference>
<comment type="similarity">
    <text evidence="5">Belongs to the isocitrate lyase/PEP mutase superfamily. Isocitrate lyase family.</text>
</comment>